<dbReference type="InterPro" id="IPR051448">
    <property type="entry name" value="CdaR-like_regulators"/>
</dbReference>
<name>A0ABD0BH90_CORUL</name>
<dbReference type="Proteomes" id="UP001205910">
    <property type="component" value="Unassembled WGS sequence"/>
</dbReference>
<dbReference type="EMBL" id="LS483400">
    <property type="protein sequence ID" value="SQG52800.1"/>
    <property type="molecule type" value="Genomic_DNA"/>
</dbReference>
<proteinExistence type="predicted"/>
<gene>
    <name evidence="3" type="ORF">CULCOIPH005_00640</name>
    <name evidence="4" type="ORF">NCTC7908_01925</name>
</gene>
<organism evidence="3 6">
    <name type="scientific">Corynebacterium ulcerans</name>
    <dbReference type="NCBI Taxonomy" id="65058"/>
    <lineage>
        <taxon>Bacteria</taxon>
        <taxon>Bacillati</taxon>
        <taxon>Actinomycetota</taxon>
        <taxon>Actinomycetes</taxon>
        <taxon>Mycobacteriales</taxon>
        <taxon>Corynebacteriaceae</taxon>
        <taxon>Corynebacterium</taxon>
    </lineage>
</organism>
<evidence type="ECO:0000313" key="5">
    <source>
        <dbReference type="Proteomes" id="UP000248741"/>
    </source>
</evidence>
<dbReference type="Pfam" id="PF07905">
    <property type="entry name" value="PucR"/>
    <property type="match status" value="1"/>
</dbReference>
<feature type="domain" description="PucR C-terminal helix-turn-helix" evidence="2">
    <location>
        <begin position="443"/>
        <end position="498"/>
    </location>
</feature>
<dbReference type="InterPro" id="IPR025736">
    <property type="entry name" value="PucR_C-HTH_dom"/>
</dbReference>
<dbReference type="InterPro" id="IPR012914">
    <property type="entry name" value="PucR_dom"/>
</dbReference>
<sequence length="515" mass="55977">MPSEQRHTTPLGQESLTLTWLYQQRSLKLTEIIATDVEFCSVHPTEMPDPTEFLTPGAIVLTTGIAWATEADATDYVSRLASCGVVAIGFGSGVIYLHPPQSLITACTAHNIGLFDVPRAIPFVSIQARVHQEILRRRTVVQESLHTAQEALNSAALRGGITQLLHELASSITADAALSDAAGTLIFSPDNDRYDVAQRARRLIQEENIRTAVLNSGDVVTMTQRLSTGDSFLLLVLASATGFDARARSLIKHASGLIEILAHNHGNDSHEAEKLALGILAQHPLLTETAQHVLSTLSSLDNALQLAYIHADSPLAITKALNHLAKSTSSTTVPHTVAITLGNTSAIAVHAGASESLFMQTIGPHNQLRIAFSDPLTPSDITPELVERLSVQAHNLMLGTSSTSTHHDSWFNHPEFLRLTATHRLRTIDTLDEHDCAHNSAYRATLEAFLRHNGNAAAAAQQLGIHRHTMRNHLHHIEDLCSLNLNDPVTRAELLLLLMSHGAHIKGDRRQHPTP</sequence>
<evidence type="ECO:0000259" key="1">
    <source>
        <dbReference type="Pfam" id="PF07905"/>
    </source>
</evidence>
<evidence type="ECO:0000259" key="2">
    <source>
        <dbReference type="Pfam" id="PF13556"/>
    </source>
</evidence>
<protein>
    <submittedName>
        <fullName evidence="4">Regulatory protein</fullName>
    </submittedName>
</protein>
<feature type="domain" description="Purine catabolism PurC-like" evidence="1">
    <location>
        <begin position="41"/>
        <end position="134"/>
    </location>
</feature>
<dbReference type="Proteomes" id="UP000248741">
    <property type="component" value="Chromosome 1"/>
</dbReference>
<reference evidence="3 6" key="2">
    <citation type="submission" date="2021-11" db="EMBL/GenBank/DDBJ databases">
        <title>Whole genome sequences of diphtheriae toxin producing Corynebacterium ulcerans isolates from cats in Osaka, Japan.</title>
        <authorList>
            <person name="Umeda K."/>
            <person name="Hirai Y."/>
        </authorList>
    </citation>
    <scope>NUCLEOTIDE SEQUENCE [LARGE SCALE GENOMIC DNA]</scope>
    <source>
        <strain evidence="3 6">12109B-1</strain>
    </source>
</reference>
<dbReference type="PANTHER" id="PTHR33744:SF7">
    <property type="entry name" value="PUCR FAMILY TRANSCRIPTIONAL REGULATOR"/>
    <property type="match status" value="1"/>
</dbReference>
<evidence type="ECO:0000313" key="3">
    <source>
        <dbReference type="EMBL" id="GJJ41875.1"/>
    </source>
</evidence>
<reference evidence="4 5" key="1">
    <citation type="submission" date="2018-06" db="EMBL/GenBank/DDBJ databases">
        <authorList>
            <consortium name="Pathogen Informatics"/>
            <person name="Doyle S."/>
        </authorList>
    </citation>
    <scope>NUCLEOTIDE SEQUENCE [LARGE SCALE GENOMIC DNA]</scope>
    <source>
        <strain evidence="4 5">NCTC7908</strain>
    </source>
</reference>
<accession>A0ABD0BH90</accession>
<evidence type="ECO:0000313" key="6">
    <source>
        <dbReference type="Proteomes" id="UP001205910"/>
    </source>
</evidence>
<dbReference type="PANTHER" id="PTHR33744">
    <property type="entry name" value="CARBOHYDRATE DIACID REGULATOR"/>
    <property type="match status" value="1"/>
</dbReference>
<dbReference type="AlphaFoldDB" id="A0ABD0BH90"/>
<evidence type="ECO:0000313" key="4">
    <source>
        <dbReference type="EMBL" id="SQG52800.1"/>
    </source>
</evidence>
<dbReference type="Gene3D" id="1.10.10.2840">
    <property type="entry name" value="PucR C-terminal helix-turn-helix domain"/>
    <property type="match status" value="1"/>
</dbReference>
<dbReference type="RefSeq" id="WP_014836979.1">
    <property type="nucleotide sequence ID" value="NZ_AP019662.1"/>
</dbReference>
<dbReference type="EMBL" id="BQFK01000001">
    <property type="protein sequence ID" value="GJJ41875.1"/>
    <property type="molecule type" value="Genomic_DNA"/>
</dbReference>
<dbReference type="InterPro" id="IPR042070">
    <property type="entry name" value="PucR_C-HTH_sf"/>
</dbReference>
<dbReference type="Pfam" id="PF13556">
    <property type="entry name" value="HTH_30"/>
    <property type="match status" value="1"/>
</dbReference>